<accession>A0ABT8STT9</accession>
<dbReference type="RefSeq" id="WP_302075432.1">
    <property type="nucleotide sequence ID" value="NZ_JAUKWQ010000001.1"/>
</dbReference>
<protein>
    <submittedName>
        <fullName evidence="2">Uncharacterized protein</fullName>
    </submittedName>
</protein>
<reference evidence="2" key="2">
    <citation type="submission" date="2023-07" db="EMBL/GenBank/DDBJ databases">
        <authorList>
            <person name="Sun H."/>
        </authorList>
    </citation>
    <scope>NUCLEOTIDE SEQUENCE</scope>
    <source>
        <strain evidence="2">05753</strain>
    </source>
</reference>
<keyword evidence="3" id="KW-1185">Reference proteome</keyword>
<gene>
    <name evidence="2" type="ORF">Q2T52_04340</name>
</gene>
<sequence>MRSPTYPFSLMRYSALLRVCVVAACLVGLWQAIEWAASLP</sequence>
<dbReference type="EMBL" id="JAUKWQ010000001">
    <property type="protein sequence ID" value="MDO1581318.1"/>
    <property type="molecule type" value="Genomic_DNA"/>
</dbReference>
<reference evidence="2" key="1">
    <citation type="journal article" date="2015" name="Int. J. Syst. Evol. Microbiol.">
        <title>Rhizobium oryzicola sp. nov., potential plant-growth-promoting endophytic bacteria isolated from rice roots.</title>
        <authorList>
            <person name="Zhang X.X."/>
            <person name="Gao J.S."/>
            <person name="Cao Y.H."/>
            <person name="Sheirdil R.A."/>
            <person name="Wang X.C."/>
            <person name="Zhang L."/>
        </authorList>
    </citation>
    <scope>NUCLEOTIDE SEQUENCE</scope>
    <source>
        <strain evidence="2">05753</strain>
    </source>
</reference>
<feature type="transmembrane region" description="Helical" evidence="1">
    <location>
        <begin position="12"/>
        <end position="33"/>
    </location>
</feature>
<organism evidence="2 3">
    <name type="scientific">Rhizobium oryzicola</name>
    <dbReference type="NCBI Taxonomy" id="1232668"/>
    <lineage>
        <taxon>Bacteria</taxon>
        <taxon>Pseudomonadati</taxon>
        <taxon>Pseudomonadota</taxon>
        <taxon>Alphaproteobacteria</taxon>
        <taxon>Hyphomicrobiales</taxon>
        <taxon>Rhizobiaceae</taxon>
        <taxon>Rhizobium/Agrobacterium group</taxon>
        <taxon>Rhizobium</taxon>
    </lineage>
</organism>
<evidence type="ECO:0000256" key="1">
    <source>
        <dbReference type="SAM" id="Phobius"/>
    </source>
</evidence>
<name>A0ABT8STT9_9HYPH</name>
<evidence type="ECO:0000313" key="2">
    <source>
        <dbReference type="EMBL" id="MDO1581318.1"/>
    </source>
</evidence>
<keyword evidence="1" id="KW-0812">Transmembrane</keyword>
<evidence type="ECO:0000313" key="3">
    <source>
        <dbReference type="Proteomes" id="UP001169006"/>
    </source>
</evidence>
<comment type="caution">
    <text evidence="2">The sequence shown here is derived from an EMBL/GenBank/DDBJ whole genome shotgun (WGS) entry which is preliminary data.</text>
</comment>
<keyword evidence="1" id="KW-1133">Transmembrane helix</keyword>
<proteinExistence type="predicted"/>
<keyword evidence="1" id="KW-0472">Membrane</keyword>
<dbReference type="Proteomes" id="UP001169006">
    <property type="component" value="Unassembled WGS sequence"/>
</dbReference>